<evidence type="ECO:0000259" key="3">
    <source>
        <dbReference type="Pfam" id="PF03364"/>
    </source>
</evidence>
<keyword evidence="2" id="KW-1277">Toxin-antitoxin system</keyword>
<evidence type="ECO:0000256" key="1">
    <source>
        <dbReference type="ARBA" id="ARBA00008918"/>
    </source>
</evidence>
<feature type="domain" description="Coenzyme Q-binding protein COQ10 START" evidence="3">
    <location>
        <begin position="10"/>
        <end position="134"/>
    </location>
</feature>
<dbReference type="InterPro" id="IPR005031">
    <property type="entry name" value="COQ10_START"/>
</dbReference>
<protein>
    <submittedName>
        <fullName evidence="4">Ribosome association toxin PasT (RatA) of the RatAB toxin-antitoxin module</fullName>
    </submittedName>
</protein>
<sequence>MSSISRQAVVPYTPQEMFDLVNDVESYPRFLPGCRSAAVLERGDDEVKASVELAKGAVRKSFTTRNRLQRHKMIEMRLVEGPFRQLEGFWRFDALEDGRTRVALDLDFEFSSRLVRAVVGPVFHQVANSLVEAFVRRAREVYGVR</sequence>
<gene>
    <name evidence="4" type="ORF">SAMN05421721_10387</name>
</gene>
<reference evidence="4 5" key="1">
    <citation type="submission" date="2016-10" db="EMBL/GenBank/DDBJ databases">
        <authorList>
            <person name="de Groot N.N."/>
        </authorList>
    </citation>
    <scope>NUCLEOTIDE SEQUENCE [LARGE SCALE GENOMIC DNA]</scope>
    <source>
        <strain evidence="4 5">DSM 4180</strain>
    </source>
</reference>
<dbReference type="InterPro" id="IPR023393">
    <property type="entry name" value="START-like_dom_sf"/>
</dbReference>
<dbReference type="GO" id="GO:0048039">
    <property type="term" value="F:ubiquinone binding"/>
    <property type="evidence" value="ECO:0007669"/>
    <property type="project" value="InterPro"/>
</dbReference>
<dbReference type="OrthoDB" id="9804759at2"/>
<evidence type="ECO:0000256" key="2">
    <source>
        <dbReference type="ARBA" id="ARBA00022649"/>
    </source>
</evidence>
<dbReference type="GO" id="GO:0045333">
    <property type="term" value="P:cellular respiration"/>
    <property type="evidence" value="ECO:0007669"/>
    <property type="project" value="InterPro"/>
</dbReference>
<dbReference type="STRING" id="195064.SAMN05421721_10387"/>
<accession>A0A1I4Q3Q9</accession>
<dbReference type="PANTHER" id="PTHR12901">
    <property type="entry name" value="SPERM PROTEIN HOMOLOG"/>
    <property type="match status" value="1"/>
</dbReference>
<dbReference type="SUPFAM" id="SSF55961">
    <property type="entry name" value="Bet v1-like"/>
    <property type="match status" value="1"/>
</dbReference>
<dbReference type="RefSeq" id="WP_090483785.1">
    <property type="nucleotide sequence ID" value="NZ_FOUO01000003.1"/>
</dbReference>
<proteinExistence type="inferred from homology"/>
<dbReference type="CDD" id="cd07813">
    <property type="entry name" value="COQ10p_like"/>
    <property type="match status" value="1"/>
</dbReference>
<dbReference type="Proteomes" id="UP000199556">
    <property type="component" value="Unassembled WGS sequence"/>
</dbReference>
<dbReference type="Gene3D" id="3.30.530.20">
    <property type="match status" value="1"/>
</dbReference>
<dbReference type="Pfam" id="PF03364">
    <property type="entry name" value="Polyketide_cyc"/>
    <property type="match status" value="1"/>
</dbReference>
<organism evidence="4 5">
    <name type="scientific">Ectothiorhodospira mobilis</name>
    <dbReference type="NCBI Taxonomy" id="195064"/>
    <lineage>
        <taxon>Bacteria</taxon>
        <taxon>Pseudomonadati</taxon>
        <taxon>Pseudomonadota</taxon>
        <taxon>Gammaproteobacteria</taxon>
        <taxon>Chromatiales</taxon>
        <taxon>Ectothiorhodospiraceae</taxon>
        <taxon>Ectothiorhodospira</taxon>
    </lineage>
</organism>
<evidence type="ECO:0000313" key="4">
    <source>
        <dbReference type="EMBL" id="SFM34253.1"/>
    </source>
</evidence>
<name>A0A1I4Q3Q9_ECTMO</name>
<keyword evidence="5" id="KW-1185">Reference proteome</keyword>
<comment type="similarity">
    <text evidence="1">Belongs to the ribosome association toxin RatA family.</text>
</comment>
<dbReference type="InterPro" id="IPR044996">
    <property type="entry name" value="COQ10-like"/>
</dbReference>
<evidence type="ECO:0000313" key="5">
    <source>
        <dbReference type="Proteomes" id="UP000199556"/>
    </source>
</evidence>
<dbReference type="PANTHER" id="PTHR12901:SF10">
    <property type="entry name" value="COENZYME Q-BINDING PROTEIN COQ10, MITOCHONDRIAL"/>
    <property type="match status" value="1"/>
</dbReference>
<dbReference type="AlphaFoldDB" id="A0A1I4Q3Q9"/>
<dbReference type="EMBL" id="FOUO01000003">
    <property type="protein sequence ID" value="SFM34253.1"/>
    <property type="molecule type" value="Genomic_DNA"/>
</dbReference>